<evidence type="ECO:0000256" key="3">
    <source>
        <dbReference type="ARBA" id="ARBA00022723"/>
    </source>
</evidence>
<dbReference type="GO" id="GO:0046872">
    <property type="term" value="F:metal ion binding"/>
    <property type="evidence" value="ECO:0007669"/>
    <property type="project" value="UniProtKB-KW"/>
</dbReference>
<dbReference type="GO" id="GO:0004337">
    <property type="term" value="F:(2E,6E)-farnesyl diphosphate synthase activity"/>
    <property type="evidence" value="ECO:0007669"/>
    <property type="project" value="TreeGrafter"/>
</dbReference>
<dbReference type="GO" id="GO:0045337">
    <property type="term" value="P:farnesyl diphosphate biosynthetic process"/>
    <property type="evidence" value="ECO:0007669"/>
    <property type="project" value="TreeGrafter"/>
</dbReference>
<evidence type="ECO:0000313" key="5">
    <source>
        <dbReference type="EMBL" id="RAO66951.1"/>
    </source>
</evidence>
<reference evidence="5 6" key="1">
    <citation type="journal article" date="2017" name="Biotechnol. Biofuels">
        <title>Differential beta-glucosidase expression as a function of carbon source availability in Talaromyces amestolkiae: a genomic and proteomic approach.</title>
        <authorList>
            <person name="de Eugenio L.I."/>
            <person name="Mendez-Liter J.A."/>
            <person name="Nieto-Dominguez M."/>
            <person name="Alonso L."/>
            <person name="Gil-Munoz J."/>
            <person name="Barriuso J."/>
            <person name="Prieto A."/>
            <person name="Martinez M.J."/>
        </authorList>
    </citation>
    <scope>NUCLEOTIDE SEQUENCE [LARGE SCALE GENOMIC DNA]</scope>
    <source>
        <strain evidence="5 6">CIB</strain>
    </source>
</reference>
<dbReference type="Pfam" id="PF00348">
    <property type="entry name" value="polyprenyl_synt"/>
    <property type="match status" value="1"/>
</dbReference>
<dbReference type="RefSeq" id="XP_040731467.1">
    <property type="nucleotide sequence ID" value="XM_040875166.1"/>
</dbReference>
<gene>
    <name evidence="5" type="ORF">BHQ10_002963</name>
</gene>
<dbReference type="PANTHER" id="PTHR11525">
    <property type="entry name" value="FARNESYL-PYROPHOSPHATE SYNTHETASE"/>
    <property type="match status" value="1"/>
</dbReference>
<dbReference type="GO" id="GO:0005737">
    <property type="term" value="C:cytoplasm"/>
    <property type="evidence" value="ECO:0007669"/>
    <property type="project" value="TreeGrafter"/>
</dbReference>
<dbReference type="Gene3D" id="1.10.600.10">
    <property type="entry name" value="Farnesyl Diphosphate Synthase"/>
    <property type="match status" value="1"/>
</dbReference>
<dbReference type="GeneID" id="63792179"/>
<dbReference type="STRING" id="1196081.A0A364KTY3"/>
<sequence>MVESFQEIAFLTEMGQERDALASSRQGLEQWTMELYDKITELKGGYYSFYLSALLSLLYLGLDTPSNVECTKEILIPLGAQEKKCSWVVIQAWKMSRG</sequence>
<keyword evidence="6" id="KW-1185">Reference proteome</keyword>
<organism evidence="5 6">
    <name type="scientific">Talaromyces amestolkiae</name>
    <dbReference type="NCBI Taxonomy" id="1196081"/>
    <lineage>
        <taxon>Eukaryota</taxon>
        <taxon>Fungi</taxon>
        <taxon>Dikarya</taxon>
        <taxon>Ascomycota</taxon>
        <taxon>Pezizomycotina</taxon>
        <taxon>Eurotiomycetes</taxon>
        <taxon>Eurotiomycetidae</taxon>
        <taxon>Eurotiales</taxon>
        <taxon>Trichocomaceae</taxon>
        <taxon>Talaromyces</taxon>
        <taxon>Talaromyces sect. Talaromyces</taxon>
    </lineage>
</organism>
<dbReference type="PANTHER" id="PTHR11525:SF0">
    <property type="entry name" value="FARNESYL PYROPHOSPHATE SYNTHASE"/>
    <property type="match status" value="1"/>
</dbReference>
<evidence type="ECO:0000256" key="1">
    <source>
        <dbReference type="ARBA" id="ARBA00001946"/>
    </source>
</evidence>
<comment type="cofactor">
    <cofactor evidence="1">
        <name>Mg(2+)</name>
        <dbReference type="ChEBI" id="CHEBI:18420"/>
    </cofactor>
</comment>
<dbReference type="AlphaFoldDB" id="A0A364KTY3"/>
<keyword evidence="2" id="KW-0808">Transferase</keyword>
<proteinExistence type="predicted"/>
<dbReference type="Proteomes" id="UP000249363">
    <property type="component" value="Unassembled WGS sequence"/>
</dbReference>
<comment type="caution">
    <text evidence="5">The sequence shown here is derived from an EMBL/GenBank/DDBJ whole genome shotgun (WGS) entry which is preliminary data.</text>
</comment>
<dbReference type="InterPro" id="IPR000092">
    <property type="entry name" value="Polyprenyl_synt"/>
</dbReference>
<keyword evidence="3" id="KW-0479">Metal-binding</keyword>
<evidence type="ECO:0000256" key="2">
    <source>
        <dbReference type="ARBA" id="ARBA00022679"/>
    </source>
</evidence>
<protein>
    <submittedName>
        <fullName evidence="5">Uncharacterized protein</fullName>
    </submittedName>
</protein>
<evidence type="ECO:0000313" key="6">
    <source>
        <dbReference type="Proteomes" id="UP000249363"/>
    </source>
</evidence>
<name>A0A364KTY3_TALAM</name>
<dbReference type="GO" id="GO:0004161">
    <property type="term" value="F:dimethylallyltranstransferase activity"/>
    <property type="evidence" value="ECO:0007669"/>
    <property type="project" value="TreeGrafter"/>
</dbReference>
<keyword evidence="4" id="KW-0460">Magnesium</keyword>
<dbReference type="InterPro" id="IPR008949">
    <property type="entry name" value="Isoprenoid_synthase_dom_sf"/>
</dbReference>
<dbReference type="EMBL" id="MIKG01000004">
    <property type="protein sequence ID" value="RAO66951.1"/>
    <property type="molecule type" value="Genomic_DNA"/>
</dbReference>
<evidence type="ECO:0000256" key="4">
    <source>
        <dbReference type="ARBA" id="ARBA00022842"/>
    </source>
</evidence>
<dbReference type="SUPFAM" id="SSF48576">
    <property type="entry name" value="Terpenoid synthases"/>
    <property type="match status" value="1"/>
</dbReference>
<accession>A0A364KTY3</accession>
<dbReference type="InterPro" id="IPR039702">
    <property type="entry name" value="FPS1-like"/>
</dbReference>